<sequence length="177" mass="19600">MKKITKTFLSMIAITFSINSFAVEWSSGPSSGDWMQDSDLNSWDLSKMDYWDGGTQAGAESVIKKLNGKKAEINSLLAKEGRPYKIAEFRSEPMHNGFRPGVMHIVAYSVSTRALQQVALDWGTETYTSIQVGEPYFEPTSLVLQSPDGAKVINIGSSKAQMCDSPGVLKWMKKNFC</sequence>
<dbReference type="EMBL" id="WIVT01000003">
    <property type="protein sequence ID" value="MQU15663.1"/>
    <property type="molecule type" value="Genomic_DNA"/>
</dbReference>
<feature type="chain" id="PRO_5044632182" evidence="1">
    <location>
        <begin position="23"/>
        <end position="177"/>
    </location>
</feature>
<reference evidence="4 5" key="1">
    <citation type="submission" date="2019-10" db="EMBL/GenBank/DDBJ databases">
        <title>Evaluation of single-gene subtyping targets for Pseudomonas.</title>
        <authorList>
            <person name="Reichler S.J."/>
            <person name="Orsi R.H."/>
            <person name="Wiedmann M."/>
            <person name="Martin N.H."/>
            <person name="Murphy S.I."/>
        </authorList>
    </citation>
    <scope>NUCLEOTIDE SEQUENCE [LARGE SCALE GENOMIC DNA]</scope>
    <source>
        <strain evidence="2 5">FSL R10-0802</strain>
        <strain evidence="3 4">FSL R10-1594</strain>
    </source>
</reference>
<evidence type="ECO:0000256" key="1">
    <source>
        <dbReference type="SAM" id="SignalP"/>
    </source>
</evidence>
<protein>
    <submittedName>
        <fullName evidence="3">Uncharacterized protein</fullName>
    </submittedName>
</protein>
<evidence type="ECO:0000313" key="4">
    <source>
        <dbReference type="Proteomes" id="UP000443000"/>
    </source>
</evidence>
<gene>
    <name evidence="3" type="ORF">GHN41_04255</name>
    <name evidence="2" type="ORF">GHN94_03135</name>
</gene>
<name>A0A6G1W1C7_9PSED</name>
<accession>A0A6G1W1C7</accession>
<dbReference type="EMBL" id="WIWP01000003">
    <property type="protein sequence ID" value="MQT24830.1"/>
    <property type="molecule type" value="Genomic_DNA"/>
</dbReference>
<organism evidence="3 4">
    <name type="scientific">Pseudomonas helleri</name>
    <dbReference type="NCBI Taxonomy" id="1608996"/>
    <lineage>
        <taxon>Bacteria</taxon>
        <taxon>Pseudomonadati</taxon>
        <taxon>Pseudomonadota</taxon>
        <taxon>Gammaproteobacteria</taxon>
        <taxon>Pseudomonadales</taxon>
        <taxon>Pseudomonadaceae</taxon>
        <taxon>Pseudomonas</taxon>
    </lineage>
</organism>
<dbReference type="AlphaFoldDB" id="A0A6G1W1C7"/>
<dbReference type="RefSeq" id="WP_153404213.1">
    <property type="nucleotide sequence ID" value="NZ_WIVT01000003.1"/>
</dbReference>
<keyword evidence="5" id="KW-1185">Reference proteome</keyword>
<dbReference type="Proteomes" id="UP000713985">
    <property type="component" value="Unassembled WGS sequence"/>
</dbReference>
<proteinExistence type="predicted"/>
<dbReference type="OrthoDB" id="9872024at2"/>
<evidence type="ECO:0000313" key="2">
    <source>
        <dbReference type="EMBL" id="MQT24830.1"/>
    </source>
</evidence>
<dbReference type="Proteomes" id="UP000443000">
    <property type="component" value="Unassembled WGS sequence"/>
</dbReference>
<evidence type="ECO:0000313" key="3">
    <source>
        <dbReference type="EMBL" id="MQU15663.1"/>
    </source>
</evidence>
<evidence type="ECO:0000313" key="5">
    <source>
        <dbReference type="Proteomes" id="UP000713985"/>
    </source>
</evidence>
<feature type="signal peptide" evidence="1">
    <location>
        <begin position="1"/>
        <end position="22"/>
    </location>
</feature>
<comment type="caution">
    <text evidence="3">The sequence shown here is derived from an EMBL/GenBank/DDBJ whole genome shotgun (WGS) entry which is preliminary data.</text>
</comment>
<keyword evidence="1" id="KW-0732">Signal</keyword>